<dbReference type="Proteomes" id="UP000002071">
    <property type="component" value="Chromosome"/>
</dbReference>
<dbReference type="eggNOG" id="arCOG04688">
    <property type="taxonomic scope" value="Archaea"/>
</dbReference>
<dbReference type="HOGENOM" id="CLU_2327337_0_0_2"/>
<dbReference type="AlphaFoldDB" id="C7NP44"/>
<evidence type="ECO:0008006" key="3">
    <source>
        <dbReference type="Google" id="ProtNLM"/>
    </source>
</evidence>
<dbReference type="Pfam" id="PF20024">
    <property type="entry name" value="DUF6432"/>
    <property type="match status" value="1"/>
</dbReference>
<proteinExistence type="predicted"/>
<name>C7NP44_HALUD</name>
<gene>
    <name evidence="1" type="ordered locus">Huta_0147</name>
</gene>
<dbReference type="InterPro" id="IPR045490">
    <property type="entry name" value="DUF6432"/>
</dbReference>
<protein>
    <recommendedName>
        <fullName evidence="3">MarR family transcriptional regulator</fullName>
    </recommendedName>
</protein>
<dbReference type="OrthoDB" id="306709at2157"/>
<dbReference type="GeneID" id="8382409"/>
<dbReference type="KEGG" id="hut:Huta_0147"/>
<dbReference type="EMBL" id="CP001687">
    <property type="protein sequence ID" value="ACV10335.1"/>
    <property type="molecule type" value="Genomic_DNA"/>
</dbReference>
<organism evidence="1 2">
    <name type="scientific">Halorhabdus utahensis (strain DSM 12940 / JCM 11049 / AX-2)</name>
    <dbReference type="NCBI Taxonomy" id="519442"/>
    <lineage>
        <taxon>Archaea</taxon>
        <taxon>Methanobacteriati</taxon>
        <taxon>Methanobacteriota</taxon>
        <taxon>Stenosarchaea group</taxon>
        <taxon>Halobacteria</taxon>
        <taxon>Halobacteriales</taxon>
        <taxon>Haloarculaceae</taxon>
        <taxon>Halorhabdus</taxon>
    </lineage>
</organism>
<accession>C7NP44</accession>
<sequence length="97" mass="10919">MQAKPEYRDRDDTEVAVLDALAERHEEGMTVFELRASVEVDIDRLETALADLKADDLIEATDEGEQTRIVPESTAIGPADDESTETILNRLRERFSL</sequence>
<dbReference type="RefSeq" id="WP_012795212.1">
    <property type="nucleotide sequence ID" value="NC_013158.1"/>
</dbReference>
<evidence type="ECO:0000313" key="2">
    <source>
        <dbReference type="Proteomes" id="UP000002071"/>
    </source>
</evidence>
<evidence type="ECO:0000313" key="1">
    <source>
        <dbReference type="EMBL" id="ACV10335.1"/>
    </source>
</evidence>
<keyword evidence="2" id="KW-1185">Reference proteome</keyword>
<dbReference type="STRING" id="519442.Huta_0147"/>
<reference evidence="1 2" key="1">
    <citation type="journal article" date="2009" name="Stand. Genomic Sci.">
        <title>Complete genome sequence of Halorhabdus utahensis type strain (AX-2).</title>
        <authorList>
            <person name="Anderson I."/>
            <person name="Tindall B.J."/>
            <person name="Pomrenke H."/>
            <person name="Goker M."/>
            <person name="Lapidus A."/>
            <person name="Nolan M."/>
            <person name="Copeland A."/>
            <person name="Glavina Del Rio T."/>
            <person name="Chen F."/>
            <person name="Tice H."/>
            <person name="Cheng J.F."/>
            <person name="Lucas S."/>
            <person name="Chertkov O."/>
            <person name="Bruce D."/>
            <person name="Brettin T."/>
            <person name="Detter J.C."/>
            <person name="Han C."/>
            <person name="Goodwin L."/>
            <person name="Land M."/>
            <person name="Hauser L."/>
            <person name="Chang Y.J."/>
            <person name="Jeffries C.D."/>
            <person name="Pitluck S."/>
            <person name="Pati A."/>
            <person name="Mavromatis K."/>
            <person name="Ivanova N."/>
            <person name="Ovchinnikova G."/>
            <person name="Chen A."/>
            <person name="Palaniappan K."/>
            <person name="Chain P."/>
            <person name="Rohde M."/>
            <person name="Bristow J."/>
            <person name="Eisen J.A."/>
            <person name="Markowitz V."/>
            <person name="Hugenholtz P."/>
            <person name="Kyrpides N.C."/>
            <person name="Klenk H.P."/>
        </authorList>
    </citation>
    <scope>NUCLEOTIDE SEQUENCE [LARGE SCALE GENOMIC DNA]</scope>
    <source>
        <strain evidence="2">DSM 12940 / JCM 11049 / AX-2</strain>
    </source>
</reference>